<evidence type="ECO:0000256" key="7">
    <source>
        <dbReference type="SAM" id="Phobius"/>
    </source>
</evidence>
<evidence type="ECO:0000256" key="1">
    <source>
        <dbReference type="ARBA" id="ARBA00004141"/>
    </source>
</evidence>
<feature type="transmembrane region" description="Helical" evidence="7">
    <location>
        <begin position="257"/>
        <end position="276"/>
    </location>
</feature>
<keyword evidence="9" id="KW-1185">Reference proteome</keyword>
<dbReference type="PANTHER" id="PTHR36838">
    <property type="entry name" value="AUXIN EFFLUX CARRIER FAMILY PROTEIN"/>
    <property type="match status" value="1"/>
</dbReference>
<evidence type="ECO:0000313" key="8">
    <source>
        <dbReference type="EMBL" id="MXO98588.1"/>
    </source>
</evidence>
<comment type="caution">
    <text evidence="8">The sequence shown here is derived from an EMBL/GenBank/DDBJ whole genome shotgun (WGS) entry which is preliminary data.</text>
</comment>
<organism evidence="8 9">
    <name type="scientific">Croceibacterium xixiisoli</name>
    <dbReference type="NCBI Taxonomy" id="1476466"/>
    <lineage>
        <taxon>Bacteria</taxon>
        <taxon>Pseudomonadati</taxon>
        <taxon>Pseudomonadota</taxon>
        <taxon>Alphaproteobacteria</taxon>
        <taxon>Sphingomonadales</taxon>
        <taxon>Erythrobacteraceae</taxon>
        <taxon>Croceibacterium</taxon>
    </lineage>
</organism>
<dbReference type="GO" id="GO:0016020">
    <property type="term" value="C:membrane"/>
    <property type="evidence" value="ECO:0007669"/>
    <property type="project" value="UniProtKB-SubCell"/>
</dbReference>
<dbReference type="AlphaFoldDB" id="A0A6I4TVH1"/>
<dbReference type="Proteomes" id="UP000469430">
    <property type="component" value="Unassembled WGS sequence"/>
</dbReference>
<gene>
    <name evidence="8" type="ORF">GRI97_06255</name>
</gene>
<sequence>MLSVLLIILPIFALILAGWGARRMGVLGPQAATEINRFVVWLALPALLFGIMAKAHWGEVWQPDFIGTFVGGALAVFVLTLLWRRRSRPLADAAIDGLNAGYANTAFLGFPLMLAVFGSAGLAPTLIATILTVCVLFAGALIVVDIGLQTGGSKRAMLANLLKSLARNPLVLSPAAGALFLLAGWELPAPVDRFVTLLGGAASPCALVGLGLFLADAPAGKAAAGRVVAALVALKLLVQPLLTWLLAAHVFHLSPAMTGAAVLLAALPTGTGPFMAAEFHGREAGVTARVILLSTILSLATLTVLLTVIG</sequence>
<feature type="transmembrane region" description="Helical" evidence="7">
    <location>
        <begin position="35"/>
        <end position="53"/>
    </location>
</feature>
<keyword evidence="2" id="KW-0813">Transport</keyword>
<keyword evidence="3" id="KW-1003">Cell membrane</keyword>
<keyword evidence="5 7" id="KW-1133">Transmembrane helix</keyword>
<feature type="transmembrane region" description="Helical" evidence="7">
    <location>
        <begin position="169"/>
        <end position="188"/>
    </location>
</feature>
<dbReference type="GO" id="GO:0055085">
    <property type="term" value="P:transmembrane transport"/>
    <property type="evidence" value="ECO:0007669"/>
    <property type="project" value="InterPro"/>
</dbReference>
<dbReference type="Pfam" id="PF03547">
    <property type="entry name" value="Mem_trans"/>
    <property type="match status" value="1"/>
</dbReference>
<dbReference type="RefSeq" id="WP_161390209.1">
    <property type="nucleotide sequence ID" value="NZ_JBHSCP010000001.1"/>
</dbReference>
<feature type="transmembrane region" description="Helical" evidence="7">
    <location>
        <begin position="6"/>
        <end position="23"/>
    </location>
</feature>
<keyword evidence="4 7" id="KW-0812">Transmembrane</keyword>
<evidence type="ECO:0000256" key="6">
    <source>
        <dbReference type="ARBA" id="ARBA00023136"/>
    </source>
</evidence>
<dbReference type="EMBL" id="WTYJ01000001">
    <property type="protein sequence ID" value="MXO98588.1"/>
    <property type="molecule type" value="Genomic_DNA"/>
</dbReference>
<evidence type="ECO:0000256" key="5">
    <source>
        <dbReference type="ARBA" id="ARBA00022989"/>
    </source>
</evidence>
<evidence type="ECO:0000256" key="2">
    <source>
        <dbReference type="ARBA" id="ARBA00022448"/>
    </source>
</evidence>
<evidence type="ECO:0000256" key="4">
    <source>
        <dbReference type="ARBA" id="ARBA00022692"/>
    </source>
</evidence>
<keyword evidence="6 7" id="KW-0472">Membrane</keyword>
<feature type="transmembrane region" description="Helical" evidence="7">
    <location>
        <begin position="102"/>
        <end position="120"/>
    </location>
</feature>
<feature type="transmembrane region" description="Helical" evidence="7">
    <location>
        <begin position="126"/>
        <end position="148"/>
    </location>
</feature>
<reference evidence="8 9" key="1">
    <citation type="submission" date="2019-12" db="EMBL/GenBank/DDBJ databases">
        <title>Genomic-based taxomic classification of the family Erythrobacteraceae.</title>
        <authorList>
            <person name="Xu L."/>
        </authorList>
    </citation>
    <scope>NUCLEOTIDE SEQUENCE [LARGE SCALE GENOMIC DNA]</scope>
    <source>
        <strain evidence="8 9">S36</strain>
    </source>
</reference>
<name>A0A6I4TVH1_9SPHN</name>
<dbReference type="InterPro" id="IPR004776">
    <property type="entry name" value="Mem_transp_PIN-like"/>
</dbReference>
<dbReference type="PANTHER" id="PTHR36838:SF3">
    <property type="entry name" value="TRANSPORTER AUXIN EFFLUX CARRIER EC FAMILY"/>
    <property type="match status" value="1"/>
</dbReference>
<feature type="transmembrane region" description="Helical" evidence="7">
    <location>
        <begin position="194"/>
        <end position="215"/>
    </location>
</feature>
<comment type="subcellular location">
    <subcellularLocation>
        <location evidence="1">Membrane</location>
        <topology evidence="1">Multi-pass membrane protein</topology>
    </subcellularLocation>
</comment>
<dbReference type="OrthoDB" id="9810457at2"/>
<evidence type="ECO:0000256" key="3">
    <source>
        <dbReference type="ARBA" id="ARBA00022475"/>
    </source>
</evidence>
<evidence type="ECO:0000313" key="9">
    <source>
        <dbReference type="Proteomes" id="UP000469430"/>
    </source>
</evidence>
<proteinExistence type="predicted"/>
<protein>
    <submittedName>
        <fullName evidence="8">AEC family transporter</fullName>
    </submittedName>
</protein>
<feature type="transmembrane region" description="Helical" evidence="7">
    <location>
        <begin position="65"/>
        <end position="82"/>
    </location>
</feature>
<accession>A0A6I4TVH1</accession>
<feature type="transmembrane region" description="Helical" evidence="7">
    <location>
        <begin position="288"/>
        <end position="309"/>
    </location>
</feature>
<feature type="transmembrane region" description="Helical" evidence="7">
    <location>
        <begin position="227"/>
        <end position="251"/>
    </location>
</feature>